<evidence type="ECO:0000256" key="2">
    <source>
        <dbReference type="ARBA" id="ARBA00006661"/>
    </source>
</evidence>
<organism evidence="9 10">
    <name type="scientific">Sitophilus oryzae</name>
    <name type="common">Rice weevil</name>
    <name type="synonym">Curculio oryzae</name>
    <dbReference type="NCBI Taxonomy" id="7048"/>
    <lineage>
        <taxon>Eukaryota</taxon>
        <taxon>Metazoa</taxon>
        <taxon>Ecdysozoa</taxon>
        <taxon>Arthropoda</taxon>
        <taxon>Hexapoda</taxon>
        <taxon>Insecta</taxon>
        <taxon>Pterygota</taxon>
        <taxon>Neoptera</taxon>
        <taxon>Endopterygota</taxon>
        <taxon>Coleoptera</taxon>
        <taxon>Polyphaga</taxon>
        <taxon>Cucujiformia</taxon>
        <taxon>Curculionidae</taxon>
        <taxon>Dryophthorinae</taxon>
        <taxon>Sitophilus</taxon>
    </lineage>
</organism>
<keyword evidence="10" id="KW-0255">Endonuclease</keyword>
<reference evidence="10" key="1">
    <citation type="submission" date="2025-08" db="UniProtKB">
        <authorList>
            <consortium name="RefSeq"/>
        </authorList>
    </citation>
    <scope>IDENTIFICATION</scope>
    <source>
        <tissue evidence="10">Gonads</tissue>
    </source>
</reference>
<dbReference type="CDD" id="cd22999">
    <property type="entry name" value="SAP_SLX4"/>
    <property type="match status" value="1"/>
</dbReference>
<comment type="subcellular location">
    <subcellularLocation>
        <location evidence="1">Nucleus</location>
    </subcellularLocation>
</comment>
<name>A0A6J2YPZ9_SITOR</name>
<dbReference type="GO" id="GO:0004519">
    <property type="term" value="F:endonuclease activity"/>
    <property type="evidence" value="ECO:0007669"/>
    <property type="project" value="UniProtKB-KW"/>
</dbReference>
<keyword evidence="5" id="KW-0234">DNA repair</keyword>
<dbReference type="InterPro" id="IPR018574">
    <property type="entry name" value="Structure-sp_endonuc_su_Slx4"/>
</dbReference>
<dbReference type="FunCoup" id="A0A6J2YPZ9">
    <property type="interactions" value="4"/>
</dbReference>
<keyword evidence="9" id="KW-1185">Reference proteome</keyword>
<dbReference type="Proteomes" id="UP000504635">
    <property type="component" value="Unplaced"/>
</dbReference>
<proteinExistence type="inferred from homology"/>
<evidence type="ECO:0000256" key="1">
    <source>
        <dbReference type="ARBA" id="ARBA00004123"/>
    </source>
</evidence>
<evidence type="ECO:0000256" key="6">
    <source>
        <dbReference type="ARBA" id="ARBA00023242"/>
    </source>
</evidence>
<keyword evidence="3" id="KW-0227">DNA damage</keyword>
<keyword evidence="10" id="KW-0378">Hydrolase</keyword>
<comment type="similarity">
    <text evidence="2">Belongs to the SLX4 family.</text>
</comment>
<dbReference type="GO" id="GO:0033557">
    <property type="term" value="C:Slx1-Slx4 complex"/>
    <property type="evidence" value="ECO:0007669"/>
    <property type="project" value="InterPro"/>
</dbReference>
<gene>
    <name evidence="10" type="primary">LOC115889085</name>
</gene>
<protein>
    <recommendedName>
        <fullName evidence="7">Structure-specific endonuclease subunit SLX4</fullName>
    </recommendedName>
</protein>
<feature type="region of interest" description="Disordered" evidence="8">
    <location>
        <begin position="1"/>
        <end position="30"/>
    </location>
</feature>
<dbReference type="Pfam" id="PF09494">
    <property type="entry name" value="Slx4"/>
    <property type="match status" value="1"/>
</dbReference>
<dbReference type="RefSeq" id="XP_030764860.1">
    <property type="nucleotide sequence ID" value="XM_030909000.1"/>
</dbReference>
<sequence>MSQRNRPGSQKYSQSPTSKHNSSPKSKYFNVKSPCKLNMKGYKCNVKKLYKSVEISNKDVKMLLSDEDLSDFQSPKPEKVKTLKWKIKKAVVTPRKKRGRKKKQQSNPTLKIIEDNFKHSENPEHLQMAIALSKSIYDQECQIKGQALANEETPNISDILSSHNKPSLLEKYGFTSHKSVLPVNQKRILEPHAKSKSRFKYITPILNIRTTEEQQSIIDAKIAIILAENKPETSYENCKLNTNKISSTILERYIPKRKIFYSEYNSDNDFYVDELDFSKSNIKCGYLLRDWQSIPCREVSPCRETSSCRNNRSEKLTKLTEPTNSHQDLFSMQDRKECYIDEEKLMSAKCEDDNIIIHNRQSDFPSIVLNKSPVRTISPDLFGSDVESENEALDLSPIISLKQYSFSNSHKTKKDSLSIELARSSKSNRENSIIDIIDLTNDNLKDFLYKPSNNSTIEVGNKNIKNTVNIYNLDDFENDNNLGDNTIISENLDRLANVENVNMNLSLNKLSISLDHNPDIKYDQRNVNTVASENTLPNNYFSEECITQFNYNLRSENKDRIEDISNSELSLNGNGTPKKYTRTNNKTSSNCKADKLNITTAIINLDDSENDNGNTVILENWDNLSNVRNVKTNFSLNKLNISIHHDNDNKDDQCNVTKIVASEDTLPQHYFENFSEVSIMQFDENLRSENEDKVETMSNFHPLHISLNETPKKQSKINYETSVNCTADKFCNSAELNITHYIDNMLNQENYSFDDINSEPGNLNTYENMQEKIENVPESQGSQNSTISDEELNYSSYFGKCKNIAEPNIEIEDNHTINSAIANNTSIEKAMKSSDKVSHSCQQKLTPNKLVIKTDNVTPMPNYDAMSTPILHKELDKFGLKPLKRTRGTKLLKHIYESTHPIVNIHKQLDSDGSDTEENRKTKKIKLTNVTGLPNNHSVSSDPFISLIEIVGDCILENEKLEDLIFERKRSVKISSCAIPLQIVWHNFVSSNKNIRQSILLYEPLQLETIHMLLKEHGYKFHIQDLLTFLDKKCITIRTVRKSNQKKS</sequence>
<dbReference type="GO" id="GO:0006260">
    <property type="term" value="P:DNA replication"/>
    <property type="evidence" value="ECO:0007669"/>
    <property type="project" value="InterPro"/>
</dbReference>
<evidence type="ECO:0000256" key="5">
    <source>
        <dbReference type="ARBA" id="ARBA00023204"/>
    </source>
</evidence>
<dbReference type="PANTHER" id="PTHR21541">
    <property type="entry name" value="BTB POZ DOMAIN CONTAINING 12"/>
    <property type="match status" value="1"/>
</dbReference>
<keyword evidence="6" id="KW-0539">Nucleus</keyword>
<dbReference type="GO" id="GO:0006281">
    <property type="term" value="P:DNA repair"/>
    <property type="evidence" value="ECO:0007669"/>
    <property type="project" value="UniProtKB-KW"/>
</dbReference>
<evidence type="ECO:0000256" key="4">
    <source>
        <dbReference type="ARBA" id="ARBA00023172"/>
    </source>
</evidence>
<dbReference type="GeneID" id="115889085"/>
<dbReference type="KEGG" id="soy:115889085"/>
<dbReference type="OrthoDB" id="5576441at2759"/>
<feature type="compositionally biased region" description="Polar residues" evidence="8">
    <location>
        <begin position="1"/>
        <end position="25"/>
    </location>
</feature>
<accession>A0A6J2YPZ9</accession>
<dbReference type="AlphaFoldDB" id="A0A6J2YPZ9"/>
<evidence type="ECO:0000313" key="10">
    <source>
        <dbReference type="RefSeq" id="XP_030764860.1"/>
    </source>
</evidence>
<evidence type="ECO:0000256" key="3">
    <source>
        <dbReference type="ARBA" id="ARBA00022763"/>
    </source>
</evidence>
<keyword evidence="4" id="KW-0233">DNA recombination</keyword>
<dbReference type="GO" id="GO:0000712">
    <property type="term" value="P:resolution of meiotic recombination intermediates"/>
    <property type="evidence" value="ECO:0007669"/>
    <property type="project" value="TreeGrafter"/>
</dbReference>
<dbReference type="PANTHER" id="PTHR21541:SF3">
    <property type="entry name" value="STRUCTURE-SPECIFIC ENDONUCLEASE SUBUNIT SLX4"/>
    <property type="match status" value="1"/>
</dbReference>
<evidence type="ECO:0000256" key="8">
    <source>
        <dbReference type="SAM" id="MobiDB-lite"/>
    </source>
</evidence>
<dbReference type="InParanoid" id="A0A6J2YPZ9"/>
<feature type="region of interest" description="Disordered" evidence="8">
    <location>
        <begin position="568"/>
        <end position="588"/>
    </location>
</feature>
<keyword evidence="10" id="KW-0540">Nuclease</keyword>
<evidence type="ECO:0000256" key="7">
    <source>
        <dbReference type="ARBA" id="ARBA00029496"/>
    </source>
</evidence>
<evidence type="ECO:0000313" key="9">
    <source>
        <dbReference type="Proteomes" id="UP000504635"/>
    </source>
</evidence>